<organism evidence="1 2">
    <name type="scientific">Nonomuraea rubra</name>
    <dbReference type="NCBI Taxonomy" id="46180"/>
    <lineage>
        <taxon>Bacteria</taxon>
        <taxon>Bacillati</taxon>
        <taxon>Actinomycetota</taxon>
        <taxon>Actinomycetes</taxon>
        <taxon>Streptosporangiales</taxon>
        <taxon>Streptosporangiaceae</taxon>
        <taxon>Nonomuraea</taxon>
    </lineage>
</organism>
<evidence type="ECO:0000313" key="2">
    <source>
        <dbReference type="Proteomes" id="UP000565579"/>
    </source>
</evidence>
<name>A0A7X0NUD1_9ACTN</name>
<reference evidence="1 2" key="1">
    <citation type="submission" date="2020-08" db="EMBL/GenBank/DDBJ databases">
        <title>Sequencing the genomes of 1000 actinobacteria strains.</title>
        <authorList>
            <person name="Klenk H.-P."/>
        </authorList>
    </citation>
    <scope>NUCLEOTIDE SEQUENCE [LARGE SCALE GENOMIC DNA]</scope>
    <source>
        <strain evidence="1 2">DSM 43768</strain>
    </source>
</reference>
<gene>
    <name evidence="1" type="ORF">HD593_004565</name>
</gene>
<comment type="caution">
    <text evidence="1">The sequence shown here is derived from an EMBL/GenBank/DDBJ whole genome shotgun (WGS) entry which is preliminary data.</text>
</comment>
<evidence type="ECO:0000313" key="1">
    <source>
        <dbReference type="EMBL" id="MBB6549770.1"/>
    </source>
</evidence>
<dbReference type="RefSeq" id="WP_185104145.1">
    <property type="nucleotide sequence ID" value="NZ_JACHMI010000001.1"/>
</dbReference>
<dbReference type="Proteomes" id="UP000565579">
    <property type="component" value="Unassembled WGS sequence"/>
</dbReference>
<dbReference type="AlphaFoldDB" id="A0A7X0NUD1"/>
<proteinExistence type="predicted"/>
<dbReference type="EMBL" id="JACHMI010000001">
    <property type="protein sequence ID" value="MBB6549770.1"/>
    <property type="molecule type" value="Genomic_DNA"/>
</dbReference>
<sequence length="46" mass="5006">MARAGAIASIDGRIAREPDVDRDVELFSHLEPRDLEHGDYLAGQAA</sequence>
<protein>
    <submittedName>
        <fullName evidence="1">Uncharacterized protein</fullName>
    </submittedName>
</protein>
<keyword evidence="2" id="KW-1185">Reference proteome</keyword>
<accession>A0A7X0NUD1</accession>